<accession>A0AAD5NC36</accession>
<reference evidence="1" key="1">
    <citation type="submission" date="2021-06" db="EMBL/GenBank/DDBJ databases">
        <title>Parelaphostrongylus tenuis whole genome reference sequence.</title>
        <authorList>
            <person name="Garwood T.J."/>
            <person name="Larsen P.A."/>
            <person name="Fountain-Jones N.M."/>
            <person name="Garbe J.R."/>
            <person name="Macchietto M.G."/>
            <person name="Kania S.A."/>
            <person name="Gerhold R.W."/>
            <person name="Richards J.E."/>
            <person name="Wolf T.M."/>
        </authorList>
    </citation>
    <scope>NUCLEOTIDE SEQUENCE</scope>
    <source>
        <strain evidence="1">MNPRO001-30</strain>
        <tissue evidence="1">Meninges</tissue>
    </source>
</reference>
<sequence>MRRAVRAKNRYKLMSIPEMKNVLERLHVAFAHCSGYHLRILFKKRFLHRGFCAAAQEICSLCWYCKLGGRKMRRWFKFKDCEYDVKVVGNITDPSRKFVIRPNIPTTQDASQFGSLK</sequence>
<dbReference type="Proteomes" id="UP001196413">
    <property type="component" value="Unassembled WGS sequence"/>
</dbReference>
<gene>
    <name evidence="1" type="ORF">KIN20_025773</name>
</gene>
<evidence type="ECO:0000313" key="1">
    <source>
        <dbReference type="EMBL" id="KAJ1365464.1"/>
    </source>
</evidence>
<comment type="caution">
    <text evidence="1">The sequence shown here is derived from an EMBL/GenBank/DDBJ whole genome shotgun (WGS) entry which is preliminary data.</text>
</comment>
<protein>
    <submittedName>
        <fullName evidence="1">Uncharacterized protein</fullName>
    </submittedName>
</protein>
<name>A0AAD5NC36_PARTN</name>
<keyword evidence="2" id="KW-1185">Reference proteome</keyword>
<dbReference type="EMBL" id="JAHQIW010005275">
    <property type="protein sequence ID" value="KAJ1365464.1"/>
    <property type="molecule type" value="Genomic_DNA"/>
</dbReference>
<proteinExistence type="predicted"/>
<organism evidence="1 2">
    <name type="scientific">Parelaphostrongylus tenuis</name>
    <name type="common">Meningeal worm</name>
    <dbReference type="NCBI Taxonomy" id="148309"/>
    <lineage>
        <taxon>Eukaryota</taxon>
        <taxon>Metazoa</taxon>
        <taxon>Ecdysozoa</taxon>
        <taxon>Nematoda</taxon>
        <taxon>Chromadorea</taxon>
        <taxon>Rhabditida</taxon>
        <taxon>Rhabditina</taxon>
        <taxon>Rhabditomorpha</taxon>
        <taxon>Strongyloidea</taxon>
        <taxon>Metastrongylidae</taxon>
        <taxon>Parelaphostrongylus</taxon>
    </lineage>
</organism>
<dbReference type="AlphaFoldDB" id="A0AAD5NC36"/>
<evidence type="ECO:0000313" key="2">
    <source>
        <dbReference type="Proteomes" id="UP001196413"/>
    </source>
</evidence>